<dbReference type="InterPro" id="IPR046341">
    <property type="entry name" value="SET_dom_sf"/>
</dbReference>
<gene>
    <name evidence="2" type="ORF">BCR33DRAFT_654483</name>
</gene>
<dbReference type="PROSITE" id="PS50280">
    <property type="entry name" value="SET"/>
    <property type="match status" value="1"/>
</dbReference>
<dbReference type="InterPro" id="IPR001214">
    <property type="entry name" value="SET_dom"/>
</dbReference>
<feature type="non-terminal residue" evidence="2">
    <location>
        <position position="505"/>
    </location>
</feature>
<proteinExistence type="predicted"/>
<dbReference type="Proteomes" id="UP000193642">
    <property type="component" value="Unassembled WGS sequence"/>
</dbReference>
<dbReference type="AlphaFoldDB" id="A0A1Y2D3F3"/>
<dbReference type="OrthoDB" id="265717at2759"/>
<evidence type="ECO:0000313" key="3">
    <source>
        <dbReference type="Proteomes" id="UP000193642"/>
    </source>
</evidence>
<evidence type="ECO:0000259" key="1">
    <source>
        <dbReference type="PROSITE" id="PS50280"/>
    </source>
</evidence>
<dbReference type="STRING" id="329046.A0A1Y2D3F3"/>
<dbReference type="Gene3D" id="2.170.270.10">
    <property type="entry name" value="SET domain"/>
    <property type="match status" value="1"/>
</dbReference>
<dbReference type="PANTHER" id="PTHR12197">
    <property type="entry name" value="HISTONE-LYSINE N-METHYLTRANSFERASE SMYD"/>
    <property type="match status" value="1"/>
</dbReference>
<dbReference type="SUPFAM" id="SSF82199">
    <property type="entry name" value="SET domain"/>
    <property type="match status" value="1"/>
</dbReference>
<name>A0A1Y2D3F3_9FUNG</name>
<organism evidence="2 3">
    <name type="scientific">Rhizoclosmatium globosum</name>
    <dbReference type="NCBI Taxonomy" id="329046"/>
    <lineage>
        <taxon>Eukaryota</taxon>
        <taxon>Fungi</taxon>
        <taxon>Fungi incertae sedis</taxon>
        <taxon>Chytridiomycota</taxon>
        <taxon>Chytridiomycota incertae sedis</taxon>
        <taxon>Chytridiomycetes</taxon>
        <taxon>Chytridiales</taxon>
        <taxon>Chytriomycetaceae</taxon>
        <taxon>Rhizoclosmatium</taxon>
    </lineage>
</organism>
<dbReference type="InterPro" id="IPR050869">
    <property type="entry name" value="H3K4_H4K5_MeTrfase"/>
</dbReference>
<feature type="non-terminal residue" evidence="2">
    <location>
        <position position="1"/>
    </location>
</feature>
<dbReference type="PANTHER" id="PTHR12197:SF282">
    <property type="entry name" value="SET DOMAIN-CONTAINING PROTEIN"/>
    <property type="match status" value="1"/>
</dbReference>
<dbReference type="Gene3D" id="1.25.40.10">
    <property type="entry name" value="Tetratricopeptide repeat domain"/>
    <property type="match status" value="1"/>
</dbReference>
<dbReference type="Gene3D" id="6.10.140.2220">
    <property type="match status" value="1"/>
</dbReference>
<dbReference type="SUPFAM" id="SSF144232">
    <property type="entry name" value="HIT/MYND zinc finger-like"/>
    <property type="match status" value="1"/>
</dbReference>
<dbReference type="InterPro" id="IPR011990">
    <property type="entry name" value="TPR-like_helical_dom_sf"/>
</dbReference>
<protein>
    <submittedName>
        <fullName evidence="2">SET domain-containing protein</fullName>
    </submittedName>
</protein>
<dbReference type="CDD" id="cd20071">
    <property type="entry name" value="SET_SMYD"/>
    <property type="match status" value="1"/>
</dbReference>
<comment type="caution">
    <text evidence="2">The sequence shown here is derived from an EMBL/GenBank/DDBJ whole genome shotgun (WGS) entry which is preliminary data.</text>
</comment>
<feature type="domain" description="SET" evidence="1">
    <location>
        <begin position="1"/>
        <end position="265"/>
    </location>
</feature>
<dbReference type="Gene3D" id="1.10.220.160">
    <property type="match status" value="1"/>
</dbReference>
<dbReference type="Pfam" id="PF00856">
    <property type="entry name" value="SET"/>
    <property type="match status" value="1"/>
</dbReference>
<keyword evidence="3" id="KW-1185">Reference proteome</keyword>
<accession>A0A1Y2D3F3</accession>
<dbReference type="EMBL" id="MCGO01000001">
    <property type="protein sequence ID" value="ORY53823.1"/>
    <property type="molecule type" value="Genomic_DNA"/>
</dbReference>
<dbReference type="SMART" id="SM00317">
    <property type="entry name" value="SET"/>
    <property type="match status" value="1"/>
</dbReference>
<evidence type="ECO:0000313" key="2">
    <source>
        <dbReference type="EMBL" id="ORY53823.1"/>
    </source>
</evidence>
<reference evidence="2 3" key="1">
    <citation type="submission" date="2016-07" db="EMBL/GenBank/DDBJ databases">
        <title>Pervasive Adenine N6-methylation of Active Genes in Fungi.</title>
        <authorList>
            <consortium name="DOE Joint Genome Institute"/>
            <person name="Mondo S.J."/>
            <person name="Dannebaum R.O."/>
            <person name="Kuo R.C."/>
            <person name="Labutti K."/>
            <person name="Haridas S."/>
            <person name="Kuo A."/>
            <person name="Salamov A."/>
            <person name="Ahrendt S.R."/>
            <person name="Lipzen A."/>
            <person name="Sullivan W."/>
            <person name="Andreopoulos W.B."/>
            <person name="Clum A."/>
            <person name="Lindquist E."/>
            <person name="Daum C."/>
            <person name="Ramamoorthy G.K."/>
            <person name="Gryganskyi A."/>
            <person name="Culley D."/>
            <person name="Magnuson J.K."/>
            <person name="James T.Y."/>
            <person name="O'Malley M.A."/>
            <person name="Stajich J.E."/>
            <person name="Spatafora J.W."/>
            <person name="Visel A."/>
            <person name="Grigoriev I.V."/>
        </authorList>
    </citation>
    <scope>NUCLEOTIDE SEQUENCE [LARGE SCALE GENOMIC DNA]</scope>
    <source>
        <strain evidence="2 3">JEL800</strain>
    </source>
</reference>
<dbReference type="SUPFAM" id="SSF48452">
    <property type="entry name" value="TPR-like"/>
    <property type="match status" value="1"/>
</dbReference>
<dbReference type="GO" id="GO:0008270">
    <property type="term" value="F:zinc ion binding"/>
    <property type="evidence" value="ECO:0007669"/>
    <property type="project" value="UniProtKB-KW"/>
</dbReference>
<sequence length="505" mass="55266">LAASKAKGRHVKAAADLVAGTNVVVETASALALLKHSTDELCLCCLRPLPSESTTRAGERINLLGGSSSSKTSAIKCARCIKQAFYCSDTCKNDDAKRHALECEVLRDLPGITAAANVDYTLMRLVLAVLVQRSMELSGAAAVRENTSADLVFDLLSHRKTCDPKWLACVEECAEDFAQHLPPELAIPVSDIVSLACRINSNSHGIIDPTGNTNGEVGVGMFPLVAMLNHSCAPNCSFVSSTHGKMIVRTLRPVKEGEELCVSYVDLCTPRDERRGKLLETKHFWCACSRCEPSDSSDSSNTDSHLDALLCTSCNSPESFHSPTNDFTCQTCSLQISKDQHTHLTHEAESSYSNAHDLFKARHNDSAITAFNQFLEKYSTVLHPGHSLLLNTYATMTSAFMRLHKFPSVVKYGRLAINSMSQYVPPNWPELADFWFRQAEVLEILGRAVGEGVVTVDEASVAFEESLVSTDKDDVSLFILEEALKAYKTCWGMRSTAYGDDHTRT</sequence>